<accession>A0A182UCI1</accession>
<dbReference type="VEuPathDB" id="VectorBase:AMEC017907"/>
<keyword evidence="2" id="KW-1185">Reference proteome</keyword>
<evidence type="ECO:0000313" key="2">
    <source>
        <dbReference type="Proteomes" id="UP000075902"/>
    </source>
</evidence>
<organism evidence="1 2">
    <name type="scientific">Anopheles melas</name>
    <dbReference type="NCBI Taxonomy" id="34690"/>
    <lineage>
        <taxon>Eukaryota</taxon>
        <taxon>Metazoa</taxon>
        <taxon>Ecdysozoa</taxon>
        <taxon>Arthropoda</taxon>
        <taxon>Hexapoda</taxon>
        <taxon>Insecta</taxon>
        <taxon>Pterygota</taxon>
        <taxon>Neoptera</taxon>
        <taxon>Endopterygota</taxon>
        <taxon>Diptera</taxon>
        <taxon>Nematocera</taxon>
        <taxon>Culicoidea</taxon>
        <taxon>Culicidae</taxon>
        <taxon>Anophelinae</taxon>
        <taxon>Anopheles</taxon>
    </lineage>
</organism>
<proteinExistence type="predicted"/>
<dbReference type="EnsemblMetazoa" id="AMEC017907-RA">
    <property type="protein sequence ID" value="AMEC017907-PA"/>
    <property type="gene ID" value="AMEC017907"/>
</dbReference>
<protein>
    <submittedName>
        <fullName evidence="1">Uncharacterized protein</fullName>
    </submittedName>
</protein>
<sequence>MKQVGEFDFLISSPCGGRQMCTAGIGPNRPTGFPKRNPDCPLGASCERQMPVQLLVLKLGTVNQFTGAGKRAEILRPTPVDRLKKISQAHRNGAKLCMRKSAEIRFAALVSVGFPQTTS</sequence>
<reference evidence="2" key="1">
    <citation type="submission" date="2014-01" db="EMBL/GenBank/DDBJ databases">
        <title>The Genome Sequence of Anopheles melas CM1001059_A (V2).</title>
        <authorList>
            <consortium name="The Broad Institute Genomics Platform"/>
            <person name="Neafsey D.E."/>
            <person name="Besansky N."/>
            <person name="Howell P."/>
            <person name="Walton C."/>
            <person name="Young S.K."/>
            <person name="Zeng Q."/>
            <person name="Gargeya S."/>
            <person name="Fitzgerald M."/>
            <person name="Haas B."/>
            <person name="Abouelleil A."/>
            <person name="Allen A.W."/>
            <person name="Alvarado L."/>
            <person name="Arachchi H.M."/>
            <person name="Berlin A.M."/>
            <person name="Chapman S.B."/>
            <person name="Gainer-Dewar J."/>
            <person name="Goldberg J."/>
            <person name="Griggs A."/>
            <person name="Gujja S."/>
            <person name="Hansen M."/>
            <person name="Howarth C."/>
            <person name="Imamovic A."/>
            <person name="Ireland A."/>
            <person name="Larimer J."/>
            <person name="McCowan C."/>
            <person name="Murphy C."/>
            <person name="Pearson M."/>
            <person name="Poon T.W."/>
            <person name="Priest M."/>
            <person name="Roberts A."/>
            <person name="Saif S."/>
            <person name="Shea T."/>
            <person name="Sisk P."/>
            <person name="Sykes S."/>
            <person name="Wortman J."/>
            <person name="Nusbaum C."/>
            <person name="Birren B."/>
        </authorList>
    </citation>
    <scope>NUCLEOTIDE SEQUENCE [LARGE SCALE GENOMIC DNA]</scope>
    <source>
        <strain evidence="2">CM1001059</strain>
    </source>
</reference>
<name>A0A182UCI1_9DIPT</name>
<evidence type="ECO:0000313" key="1">
    <source>
        <dbReference type="EnsemblMetazoa" id="AMEC017907-PA"/>
    </source>
</evidence>
<dbReference type="Proteomes" id="UP000075902">
    <property type="component" value="Unassembled WGS sequence"/>
</dbReference>
<dbReference type="AlphaFoldDB" id="A0A182UCI1"/>
<reference evidence="1" key="2">
    <citation type="submission" date="2020-05" db="UniProtKB">
        <authorList>
            <consortium name="EnsemblMetazoa"/>
        </authorList>
    </citation>
    <scope>IDENTIFICATION</scope>
    <source>
        <strain evidence="1">CM1001059</strain>
    </source>
</reference>